<accession>A0A1H9XZK7</accession>
<evidence type="ECO:0000256" key="1">
    <source>
        <dbReference type="SAM" id="MobiDB-lite"/>
    </source>
</evidence>
<sequence>METAAKGAKKGEQRLVTQTTNPKKPGKVWNKPHRGVYSMFVLLYMDGIGHVHPWHVSMYALHGAAEYRNHLSGVYEQLTDEQRKYYDVVATLAARHNPTTHYDAAWTLAHVMNHIRDTGSDPKSTNGVWITPDSERVYLGYDGDPEVIVAYARSLLTK</sequence>
<evidence type="ECO:0000313" key="2">
    <source>
        <dbReference type="EMBL" id="SES51187.1"/>
    </source>
</evidence>
<reference evidence="3" key="1">
    <citation type="submission" date="2016-10" db="EMBL/GenBank/DDBJ databases">
        <authorList>
            <person name="Varghese N."/>
            <person name="Submissions S."/>
        </authorList>
    </citation>
    <scope>NUCLEOTIDE SEQUENCE [LARGE SCALE GENOMIC DNA]</scope>
    <source>
        <strain evidence="3">CGMCC 4.578</strain>
    </source>
</reference>
<protein>
    <submittedName>
        <fullName evidence="2">Uncharacterized protein</fullName>
    </submittedName>
</protein>
<dbReference type="AlphaFoldDB" id="A0A1H9XZK7"/>
<name>A0A1H9XZK7_9PSEU</name>
<dbReference type="Proteomes" id="UP000199028">
    <property type="component" value="Unassembled WGS sequence"/>
</dbReference>
<organism evidence="2 3">
    <name type="scientific">Lentzea flaviverrucosa</name>
    <dbReference type="NCBI Taxonomy" id="200379"/>
    <lineage>
        <taxon>Bacteria</taxon>
        <taxon>Bacillati</taxon>
        <taxon>Actinomycetota</taxon>
        <taxon>Actinomycetes</taxon>
        <taxon>Pseudonocardiales</taxon>
        <taxon>Pseudonocardiaceae</taxon>
        <taxon>Lentzea</taxon>
    </lineage>
</organism>
<keyword evidence="3" id="KW-1185">Reference proteome</keyword>
<gene>
    <name evidence="2" type="ORF">SAMN05216195_1273</name>
</gene>
<evidence type="ECO:0000313" key="3">
    <source>
        <dbReference type="Proteomes" id="UP000199028"/>
    </source>
</evidence>
<proteinExistence type="predicted"/>
<dbReference type="EMBL" id="FOFT01000027">
    <property type="protein sequence ID" value="SES51187.1"/>
    <property type="molecule type" value="Genomic_DNA"/>
</dbReference>
<feature type="region of interest" description="Disordered" evidence="1">
    <location>
        <begin position="1"/>
        <end position="28"/>
    </location>
</feature>